<gene>
    <name evidence="1" type="ORF">HGRIS_003033</name>
</gene>
<dbReference type="Gene3D" id="3.80.10.10">
    <property type="entry name" value="Ribonuclease Inhibitor"/>
    <property type="match status" value="1"/>
</dbReference>
<sequence>MSSLSAPPSQTCHNVLENRDNALFIALLRSGTLASPDQEKIIRSELDLCKAALEASVLPNMSHLALDQLRRTPADYDDRNALASEDDPSMALLASQIRLLDAVLSPVRRLPPEILAEVFSQYVLSCEKEHSCVTEHGPWLLGRISSYWRAVVLGTPNLWRCISLISSLKSSRMMGSSRGLVHAEYLLKRYIEHSKGCTRLRVLYTPFGRDIPLLTLLLEQSARWESADLDISATTLHQIVTSIGPLDFQRLRALKLFLRTPSTEAIDIDCVQAFRDVPALDSFELHTGVHLDPLPLFPLPAGLARHLKNLEFSPFYLKRLQHILPSLESLEGLTFLNVFDGIWREISRDMKSIQLCLPRLRHLHVGGGSKALQLFTLPALETLDIWSESHICFRASDDIIAFLSRSKCTLTELKITNIDIKHPGFPSLLAKLTNLVTLHLNYPSCRFNLAQVLTAMTYPEGNPEGHIVLCPMPKLKHIKICNLVSDANCLEAFIAFAESRRRTDHGVGYAWSFSQLSSAEIEVQRPKGYSQIVQKLNNLRVGGLDCSWRFR</sequence>
<evidence type="ECO:0000313" key="1">
    <source>
        <dbReference type="EMBL" id="KAL0956929.1"/>
    </source>
</evidence>
<dbReference type="InterPro" id="IPR032675">
    <property type="entry name" value="LRR_dom_sf"/>
</dbReference>
<dbReference type="Proteomes" id="UP001556367">
    <property type="component" value="Unassembled WGS sequence"/>
</dbReference>
<accession>A0ABR3JM87</accession>
<protein>
    <recommendedName>
        <fullName evidence="3">F-box domain-containing protein</fullName>
    </recommendedName>
</protein>
<dbReference type="SUPFAM" id="SSF52047">
    <property type="entry name" value="RNI-like"/>
    <property type="match status" value="1"/>
</dbReference>
<proteinExistence type="predicted"/>
<evidence type="ECO:0008006" key="3">
    <source>
        <dbReference type="Google" id="ProtNLM"/>
    </source>
</evidence>
<dbReference type="EMBL" id="JASNQZ010000006">
    <property type="protein sequence ID" value="KAL0956929.1"/>
    <property type="molecule type" value="Genomic_DNA"/>
</dbReference>
<reference evidence="2" key="1">
    <citation type="submission" date="2024-06" db="EMBL/GenBank/DDBJ databases">
        <title>Multi-omics analyses provide insights into the biosynthesis of the anticancer antibiotic pleurotin in Hohenbuehelia grisea.</title>
        <authorList>
            <person name="Weaver J.A."/>
            <person name="Alberti F."/>
        </authorList>
    </citation>
    <scope>NUCLEOTIDE SEQUENCE [LARGE SCALE GENOMIC DNA]</scope>
    <source>
        <strain evidence="2">T-177</strain>
    </source>
</reference>
<organism evidence="1 2">
    <name type="scientific">Hohenbuehelia grisea</name>
    <dbReference type="NCBI Taxonomy" id="104357"/>
    <lineage>
        <taxon>Eukaryota</taxon>
        <taxon>Fungi</taxon>
        <taxon>Dikarya</taxon>
        <taxon>Basidiomycota</taxon>
        <taxon>Agaricomycotina</taxon>
        <taxon>Agaricomycetes</taxon>
        <taxon>Agaricomycetidae</taxon>
        <taxon>Agaricales</taxon>
        <taxon>Pleurotineae</taxon>
        <taxon>Pleurotaceae</taxon>
        <taxon>Hohenbuehelia</taxon>
    </lineage>
</organism>
<evidence type="ECO:0000313" key="2">
    <source>
        <dbReference type="Proteomes" id="UP001556367"/>
    </source>
</evidence>
<comment type="caution">
    <text evidence="1">The sequence shown here is derived from an EMBL/GenBank/DDBJ whole genome shotgun (WGS) entry which is preliminary data.</text>
</comment>
<keyword evidence="2" id="KW-1185">Reference proteome</keyword>
<name>A0ABR3JM87_9AGAR</name>